<organism evidence="3 4">
    <name type="scientific">Meloidogyne hapla</name>
    <name type="common">Root-knot nematode worm</name>
    <dbReference type="NCBI Taxonomy" id="6305"/>
    <lineage>
        <taxon>Eukaryota</taxon>
        <taxon>Metazoa</taxon>
        <taxon>Ecdysozoa</taxon>
        <taxon>Nematoda</taxon>
        <taxon>Chromadorea</taxon>
        <taxon>Rhabditida</taxon>
        <taxon>Tylenchina</taxon>
        <taxon>Tylenchomorpha</taxon>
        <taxon>Tylenchoidea</taxon>
        <taxon>Meloidogynidae</taxon>
        <taxon>Meloidogyninae</taxon>
        <taxon>Meloidogyne</taxon>
    </lineage>
</organism>
<feature type="transmembrane region" description="Helical" evidence="2">
    <location>
        <begin position="6"/>
        <end position="25"/>
    </location>
</feature>
<evidence type="ECO:0000256" key="1">
    <source>
        <dbReference type="SAM" id="MobiDB-lite"/>
    </source>
</evidence>
<feature type="region of interest" description="Disordered" evidence="1">
    <location>
        <begin position="144"/>
        <end position="192"/>
    </location>
</feature>
<protein>
    <submittedName>
        <fullName evidence="4">Uncharacterized protein</fullName>
    </submittedName>
</protein>
<feature type="compositionally biased region" description="Polar residues" evidence="1">
    <location>
        <begin position="210"/>
        <end position="222"/>
    </location>
</feature>
<keyword evidence="2" id="KW-0472">Membrane</keyword>
<feature type="region of interest" description="Disordered" evidence="1">
    <location>
        <begin position="39"/>
        <end position="77"/>
    </location>
</feature>
<feature type="compositionally biased region" description="Polar residues" evidence="1">
    <location>
        <begin position="231"/>
        <end position="262"/>
    </location>
</feature>
<feature type="compositionally biased region" description="Basic residues" evidence="1">
    <location>
        <begin position="161"/>
        <end position="171"/>
    </location>
</feature>
<feature type="region of interest" description="Disordered" evidence="1">
    <location>
        <begin position="207"/>
        <end position="262"/>
    </location>
</feature>
<feature type="compositionally biased region" description="Basic and acidic residues" evidence="1">
    <location>
        <begin position="68"/>
        <end position="77"/>
    </location>
</feature>
<feature type="compositionally biased region" description="Basic and acidic residues" evidence="1">
    <location>
        <begin position="108"/>
        <end position="125"/>
    </location>
</feature>
<dbReference type="AlphaFoldDB" id="A0A1I8BXZ9"/>
<proteinExistence type="predicted"/>
<evidence type="ECO:0000313" key="4">
    <source>
        <dbReference type="WBParaSite" id="MhA1_Contig802.frz3.gene12"/>
    </source>
</evidence>
<evidence type="ECO:0000256" key="2">
    <source>
        <dbReference type="SAM" id="Phobius"/>
    </source>
</evidence>
<keyword evidence="2" id="KW-1133">Transmembrane helix</keyword>
<keyword evidence="2" id="KW-0812">Transmembrane</keyword>
<name>A0A1I8BXZ9_MELHA</name>
<sequence length="262" mass="29957">MLTMSNYFIYFFVLFAIYLASLESVNGMKKLKKIISFGSSSSSSRNRQIEDTEAEPSSQTNRASIDSEPPRGRVDRGSSYHELHVYPQAELWMFDRPTQVPQNYIHETFGRDSVDREDPRGRIDYGRPSQFDQGVTVYPQHEQWSALPPQVPQSTAQPQVSRHRRRRNRDPRRREGGNNENIPGRHSTGNILNSARSSYFDLSEDLMNRQPDSSAHPRQSFSAGIHHDPSTESLFSLYPSQGDETGSVDNEDPNSYNQPPNY</sequence>
<evidence type="ECO:0000313" key="3">
    <source>
        <dbReference type="Proteomes" id="UP000095281"/>
    </source>
</evidence>
<keyword evidence="3" id="KW-1185">Reference proteome</keyword>
<dbReference type="Proteomes" id="UP000095281">
    <property type="component" value="Unplaced"/>
</dbReference>
<dbReference type="WBParaSite" id="MhA1_Contig802.frz3.gene12">
    <property type="protein sequence ID" value="MhA1_Contig802.frz3.gene12"/>
    <property type="gene ID" value="MhA1_Contig802.frz3.gene12"/>
</dbReference>
<feature type="region of interest" description="Disordered" evidence="1">
    <location>
        <begin position="105"/>
        <end position="132"/>
    </location>
</feature>
<reference evidence="4" key="1">
    <citation type="submission" date="2016-11" db="UniProtKB">
        <authorList>
            <consortium name="WormBaseParasite"/>
        </authorList>
    </citation>
    <scope>IDENTIFICATION</scope>
</reference>
<feature type="compositionally biased region" description="Polar residues" evidence="1">
    <location>
        <begin position="55"/>
        <end position="64"/>
    </location>
</feature>
<accession>A0A1I8BXZ9</accession>